<proteinExistence type="predicted"/>
<dbReference type="SUPFAM" id="SSF55136">
    <property type="entry name" value="Probable bacterial effector-binding domain"/>
    <property type="match status" value="1"/>
</dbReference>
<dbReference type="SMART" id="SM00871">
    <property type="entry name" value="AraC_E_bind"/>
    <property type="match status" value="1"/>
</dbReference>
<dbReference type="Pfam" id="PF06445">
    <property type="entry name" value="GyrI-like"/>
    <property type="match status" value="1"/>
</dbReference>
<sequence length="152" mass="16361">MCQVRALPEQPTAVRRTRLVRGQLADWVPSACAVVAEHLLHRGIAPTGFPFARCHQLPDGAVEAEVGFPVAAPIPESGPVEPSTLPGGPAVAIWHTAPDEKIDLTYQAIDKWLASDDAIATGDSWEVYHDLPTCDYVGTRIEVVQPITFVSA</sequence>
<dbReference type="EMBL" id="SHKR01000015">
    <property type="protein sequence ID" value="RZU11292.1"/>
    <property type="molecule type" value="Genomic_DNA"/>
</dbReference>
<comment type="caution">
    <text evidence="2">The sequence shown here is derived from an EMBL/GenBank/DDBJ whole genome shotgun (WGS) entry which is preliminary data.</text>
</comment>
<dbReference type="InterPro" id="IPR010499">
    <property type="entry name" value="AraC_E-bd"/>
</dbReference>
<feature type="domain" description="AraC effector-binding" evidence="1">
    <location>
        <begin position="2"/>
        <end position="148"/>
    </location>
</feature>
<name>A0A4Q7WMH0_9ACTN</name>
<dbReference type="InterPro" id="IPR011256">
    <property type="entry name" value="Reg_factor_effector_dom_sf"/>
</dbReference>
<dbReference type="InterPro" id="IPR029442">
    <property type="entry name" value="GyrI-like"/>
</dbReference>
<dbReference type="Gene3D" id="3.20.80.10">
    <property type="entry name" value="Regulatory factor, effector binding domain"/>
    <property type="match status" value="1"/>
</dbReference>
<evidence type="ECO:0000313" key="2">
    <source>
        <dbReference type="EMBL" id="RZU11292.1"/>
    </source>
</evidence>
<protein>
    <submittedName>
        <fullName evidence="2">GyrI-like small molecule binding protein</fullName>
    </submittedName>
</protein>
<dbReference type="AlphaFoldDB" id="A0A4Q7WMH0"/>
<dbReference type="OrthoDB" id="795001at2"/>
<accession>A0A4Q7WMH0</accession>
<dbReference type="Proteomes" id="UP000292027">
    <property type="component" value="Unassembled WGS sequence"/>
</dbReference>
<evidence type="ECO:0000259" key="1">
    <source>
        <dbReference type="SMART" id="SM00871"/>
    </source>
</evidence>
<organism evidence="2 3">
    <name type="scientific">Kribbella rubisoli</name>
    <dbReference type="NCBI Taxonomy" id="3075929"/>
    <lineage>
        <taxon>Bacteria</taxon>
        <taxon>Bacillati</taxon>
        <taxon>Actinomycetota</taxon>
        <taxon>Actinomycetes</taxon>
        <taxon>Propionibacteriales</taxon>
        <taxon>Kribbellaceae</taxon>
        <taxon>Kribbella</taxon>
    </lineage>
</organism>
<gene>
    <name evidence="2" type="ORF">EV645_6453</name>
</gene>
<dbReference type="RefSeq" id="WP_130447751.1">
    <property type="nucleotide sequence ID" value="NZ_SHKR01000015.1"/>
</dbReference>
<reference evidence="2 3" key="1">
    <citation type="journal article" date="2015" name="Stand. Genomic Sci.">
        <title>Genomic Encyclopedia of Bacterial and Archaeal Type Strains, Phase III: the genomes of soil and plant-associated and newly described type strains.</title>
        <authorList>
            <person name="Whitman W.B."/>
            <person name="Woyke T."/>
            <person name="Klenk H.P."/>
            <person name="Zhou Y."/>
            <person name="Lilburn T.G."/>
            <person name="Beck B.J."/>
            <person name="De Vos P."/>
            <person name="Vandamme P."/>
            <person name="Eisen J.A."/>
            <person name="Garrity G."/>
            <person name="Hugenholtz P."/>
            <person name="Kyrpides N.C."/>
        </authorList>
    </citation>
    <scope>NUCLEOTIDE SEQUENCE [LARGE SCALE GENOMIC DNA]</scope>
    <source>
        <strain evidence="2 3">VKM Ac-2540</strain>
    </source>
</reference>
<keyword evidence="3" id="KW-1185">Reference proteome</keyword>
<evidence type="ECO:0000313" key="3">
    <source>
        <dbReference type="Proteomes" id="UP000292027"/>
    </source>
</evidence>